<dbReference type="GO" id="GO:0005829">
    <property type="term" value="C:cytosol"/>
    <property type="evidence" value="ECO:0007669"/>
    <property type="project" value="TreeGrafter"/>
</dbReference>
<organism evidence="5">
    <name type="scientific">Vanderwaltozyma polyspora (strain ATCC 22028 / DSM 70294 / BCRC 21397 / CBS 2163 / NBRC 10782 / NRRL Y-8283 / UCD 57-17)</name>
    <name type="common">Kluyveromyces polysporus</name>
    <dbReference type="NCBI Taxonomy" id="436907"/>
    <lineage>
        <taxon>Eukaryota</taxon>
        <taxon>Fungi</taxon>
        <taxon>Dikarya</taxon>
        <taxon>Ascomycota</taxon>
        <taxon>Saccharomycotina</taxon>
        <taxon>Saccharomycetes</taxon>
        <taxon>Saccharomycetales</taxon>
        <taxon>Saccharomycetaceae</taxon>
        <taxon>Vanderwaltozyma</taxon>
    </lineage>
</organism>
<feature type="domain" description="Flavodoxin-like fold" evidence="3">
    <location>
        <begin position="1"/>
        <end position="215"/>
    </location>
</feature>
<dbReference type="InParanoid" id="A7TR16"/>
<protein>
    <recommendedName>
        <fullName evidence="3">Flavodoxin-like fold domain-containing protein</fullName>
    </recommendedName>
</protein>
<dbReference type="OMA" id="GREHMFG"/>
<dbReference type="Gene3D" id="3.40.50.360">
    <property type="match status" value="1"/>
</dbReference>
<sequence length="260" mass="29553">MKVLIVFAHPDERSLNGSLLKVTVKQLEDDGHEVKVSDLYRMKWKAVIDEDDFLNHNKGERLQVAAASGGAFFNNKLTEDVVQEHEKLQWADTVIFQFPMWWFQMPAILKGWVDRVYSLGLAYGVGEHNETKWGDRFGDGVFKGKRGMLMVTIGGSVSNYSERGICGPIDDVLFPINHGILYYPGFTVLPSFKIFKSSTMTPEVYDDWVAKLKEHLHNVENMEPIPYRRQNGGEYSIPSLELKPEFGKSGAQGFSLHIHN</sequence>
<gene>
    <name evidence="4" type="ORF">Kpol_449p7</name>
</gene>
<dbReference type="InterPro" id="IPR003680">
    <property type="entry name" value="Flavodoxin_fold"/>
</dbReference>
<dbReference type="STRING" id="436907.A7TR16"/>
<dbReference type="OrthoDB" id="26889at2759"/>
<accession>A7TR16</accession>
<dbReference type="GO" id="GO:0003955">
    <property type="term" value="F:NAD(P)H dehydrogenase (quinone) activity"/>
    <property type="evidence" value="ECO:0007669"/>
    <property type="project" value="TreeGrafter"/>
</dbReference>
<evidence type="ECO:0000256" key="1">
    <source>
        <dbReference type="ARBA" id="ARBA00006252"/>
    </source>
</evidence>
<dbReference type="Pfam" id="PF02525">
    <property type="entry name" value="Flavodoxin_2"/>
    <property type="match status" value="1"/>
</dbReference>
<evidence type="ECO:0000259" key="3">
    <source>
        <dbReference type="Pfam" id="PF02525"/>
    </source>
</evidence>
<dbReference type="EMBL" id="DS480468">
    <property type="protein sequence ID" value="EDO15291.1"/>
    <property type="molecule type" value="Genomic_DNA"/>
</dbReference>
<evidence type="ECO:0000256" key="2">
    <source>
        <dbReference type="ARBA" id="ARBA00023002"/>
    </source>
</evidence>
<dbReference type="PhylomeDB" id="A7TR16"/>
<dbReference type="PANTHER" id="PTHR10204:SF34">
    <property type="entry name" value="NAD(P)H DEHYDROGENASE [QUINONE] 1 ISOFORM 1"/>
    <property type="match status" value="1"/>
</dbReference>
<evidence type="ECO:0000313" key="4">
    <source>
        <dbReference type="EMBL" id="EDO15291.1"/>
    </source>
</evidence>
<name>A7TR16_VANPO</name>
<proteinExistence type="inferred from homology"/>
<reference evidence="4 5" key="1">
    <citation type="journal article" date="2007" name="Proc. Natl. Acad. Sci. U.S.A.">
        <title>Independent sorting-out of thousands of duplicated gene pairs in two yeast species descended from a whole-genome duplication.</title>
        <authorList>
            <person name="Scannell D.R."/>
            <person name="Frank A.C."/>
            <person name="Conant G.C."/>
            <person name="Byrne K.P."/>
            <person name="Woolfit M."/>
            <person name="Wolfe K.H."/>
        </authorList>
    </citation>
    <scope>NUCLEOTIDE SEQUENCE [LARGE SCALE GENOMIC DNA]</scope>
    <source>
        <strain evidence="5">ATCC 22028 / DSM 70294 / BCRC 21397 / CBS 2163 / NBRC 10782 / NRRL Y-8283 / UCD 57-17</strain>
    </source>
</reference>
<dbReference type="eggNOG" id="ENOG502QWY5">
    <property type="taxonomic scope" value="Eukaryota"/>
</dbReference>
<dbReference type="KEGG" id="vpo:Kpol_449p7"/>
<comment type="similarity">
    <text evidence="1">Belongs to the NAD(P)H dehydrogenase (quinone) family.</text>
</comment>
<dbReference type="RefSeq" id="XP_001643149.1">
    <property type="nucleotide sequence ID" value="XM_001643099.1"/>
</dbReference>
<dbReference type="InterPro" id="IPR051545">
    <property type="entry name" value="NAD(P)H_dehydrogenase_qn"/>
</dbReference>
<keyword evidence="2" id="KW-0560">Oxidoreductase</keyword>
<dbReference type="InterPro" id="IPR029039">
    <property type="entry name" value="Flavoprotein-like_sf"/>
</dbReference>
<dbReference type="HOGENOM" id="CLU_058643_2_1_1"/>
<dbReference type="AlphaFoldDB" id="A7TR16"/>
<dbReference type="PANTHER" id="PTHR10204">
    <property type="entry name" value="NAD P H OXIDOREDUCTASE-RELATED"/>
    <property type="match status" value="1"/>
</dbReference>
<evidence type="ECO:0000313" key="5">
    <source>
        <dbReference type="Proteomes" id="UP000000267"/>
    </source>
</evidence>
<dbReference type="SUPFAM" id="SSF52218">
    <property type="entry name" value="Flavoproteins"/>
    <property type="match status" value="1"/>
</dbReference>
<dbReference type="Proteomes" id="UP000000267">
    <property type="component" value="Unassembled WGS sequence"/>
</dbReference>
<dbReference type="GeneID" id="5543366"/>
<keyword evidence="5" id="KW-1185">Reference proteome</keyword>